<protein>
    <submittedName>
        <fullName evidence="3">Glycopeptide antibiotics resistance protein</fullName>
    </submittedName>
</protein>
<gene>
    <name evidence="3" type="ORF">EDD66_10927</name>
</gene>
<sequence>MGIKRQNLSSGRVILLIVYTIAIIYFMFFGFGRPQINDTLTEYRFSILFTGIPLWFPKSLSLVFSKLWIFSLGNLLAFVPFGILIPMVLSTKYYKFIFIFLISILSLEILQMVTYLGSFDIEDIIVNSLGATIGYFAYKIGNKSKSRLKKIMSTIVLILIFSFMLIVFAEIFNKVFDF</sequence>
<evidence type="ECO:0000313" key="4">
    <source>
        <dbReference type="Proteomes" id="UP000273083"/>
    </source>
</evidence>
<feature type="domain" description="VanZ-like" evidence="2">
    <location>
        <begin position="17"/>
        <end position="140"/>
    </location>
</feature>
<keyword evidence="1" id="KW-0472">Membrane</keyword>
<dbReference type="Pfam" id="PF04892">
    <property type="entry name" value="VanZ"/>
    <property type="match status" value="1"/>
</dbReference>
<keyword evidence="1" id="KW-0812">Transmembrane</keyword>
<organism evidence="3 4">
    <name type="scientific">Mobilisporobacter senegalensis</name>
    <dbReference type="NCBI Taxonomy" id="1329262"/>
    <lineage>
        <taxon>Bacteria</taxon>
        <taxon>Bacillati</taxon>
        <taxon>Bacillota</taxon>
        <taxon>Clostridia</taxon>
        <taxon>Lachnospirales</taxon>
        <taxon>Lachnospiraceae</taxon>
        <taxon>Mobilisporobacter</taxon>
    </lineage>
</organism>
<feature type="transmembrane region" description="Helical" evidence="1">
    <location>
        <begin position="96"/>
        <end position="118"/>
    </location>
</feature>
<dbReference type="PANTHER" id="PTHR36834">
    <property type="entry name" value="MEMBRANE PROTEIN-RELATED"/>
    <property type="match status" value="1"/>
</dbReference>
<feature type="transmembrane region" description="Helical" evidence="1">
    <location>
        <begin position="124"/>
        <end position="141"/>
    </location>
</feature>
<evidence type="ECO:0000256" key="1">
    <source>
        <dbReference type="SAM" id="Phobius"/>
    </source>
</evidence>
<reference evidence="3 4" key="1">
    <citation type="submission" date="2018-11" db="EMBL/GenBank/DDBJ databases">
        <title>Genomic Encyclopedia of Type Strains, Phase IV (KMG-IV): sequencing the most valuable type-strain genomes for metagenomic binning, comparative biology and taxonomic classification.</title>
        <authorList>
            <person name="Goeker M."/>
        </authorList>
    </citation>
    <scope>NUCLEOTIDE SEQUENCE [LARGE SCALE GENOMIC DNA]</scope>
    <source>
        <strain evidence="3 4">DSM 26537</strain>
    </source>
</reference>
<accession>A0A3N1XIA2</accession>
<dbReference type="InterPro" id="IPR006976">
    <property type="entry name" value="VanZ-like"/>
</dbReference>
<feature type="transmembrane region" description="Helical" evidence="1">
    <location>
        <begin position="12"/>
        <end position="31"/>
    </location>
</feature>
<dbReference type="RefSeq" id="WP_123610186.1">
    <property type="nucleotide sequence ID" value="NZ_RJVG01000009.1"/>
</dbReference>
<evidence type="ECO:0000259" key="2">
    <source>
        <dbReference type="Pfam" id="PF04892"/>
    </source>
</evidence>
<feature type="transmembrane region" description="Helical" evidence="1">
    <location>
        <begin position="153"/>
        <end position="172"/>
    </location>
</feature>
<keyword evidence="1" id="KW-1133">Transmembrane helix</keyword>
<keyword evidence="4" id="KW-1185">Reference proteome</keyword>
<evidence type="ECO:0000313" key="3">
    <source>
        <dbReference type="EMBL" id="ROR25818.1"/>
    </source>
</evidence>
<feature type="transmembrane region" description="Helical" evidence="1">
    <location>
        <begin position="67"/>
        <end position="89"/>
    </location>
</feature>
<dbReference type="PANTHER" id="PTHR36834:SF1">
    <property type="entry name" value="INTEGRAL MEMBRANE PROTEIN"/>
    <property type="match status" value="1"/>
</dbReference>
<dbReference type="OrthoDB" id="9805025at2"/>
<proteinExistence type="predicted"/>
<dbReference type="InterPro" id="IPR053150">
    <property type="entry name" value="Teicoplanin_resist-assoc"/>
</dbReference>
<name>A0A3N1XIA2_9FIRM</name>
<dbReference type="Proteomes" id="UP000273083">
    <property type="component" value="Unassembled WGS sequence"/>
</dbReference>
<dbReference type="EMBL" id="RJVG01000009">
    <property type="protein sequence ID" value="ROR25818.1"/>
    <property type="molecule type" value="Genomic_DNA"/>
</dbReference>
<dbReference type="AlphaFoldDB" id="A0A3N1XIA2"/>
<comment type="caution">
    <text evidence="3">The sequence shown here is derived from an EMBL/GenBank/DDBJ whole genome shotgun (WGS) entry which is preliminary data.</text>
</comment>